<evidence type="ECO:0000259" key="3">
    <source>
        <dbReference type="PROSITE" id="PS50238"/>
    </source>
</evidence>
<reference evidence="5" key="1">
    <citation type="submission" date="2025-08" db="UniProtKB">
        <authorList>
            <consortium name="RefSeq"/>
        </authorList>
    </citation>
    <scope>IDENTIFICATION</scope>
</reference>
<feature type="region of interest" description="Disordered" evidence="2">
    <location>
        <begin position="558"/>
        <end position="583"/>
    </location>
</feature>
<feature type="domain" description="Rho-GAP" evidence="3">
    <location>
        <begin position="118"/>
        <end position="316"/>
    </location>
</feature>
<dbReference type="GO" id="GO:0051056">
    <property type="term" value="P:regulation of small GTPase mediated signal transduction"/>
    <property type="evidence" value="ECO:0007669"/>
    <property type="project" value="TreeGrafter"/>
</dbReference>
<dbReference type="InterPro" id="IPR000198">
    <property type="entry name" value="RhoGAP_dom"/>
</dbReference>
<dbReference type="SMART" id="SM00324">
    <property type="entry name" value="RhoGAP"/>
    <property type="match status" value="1"/>
</dbReference>
<dbReference type="Gene3D" id="1.10.555.10">
    <property type="entry name" value="Rho GTPase activation protein"/>
    <property type="match status" value="1"/>
</dbReference>
<dbReference type="PANTHER" id="PTHR14963">
    <property type="entry name" value="RHO GTPASE ACTIVATING PROTEIN 18,19-RELATED"/>
    <property type="match status" value="1"/>
</dbReference>
<dbReference type="PANTHER" id="PTHR14963:SF7">
    <property type="entry name" value="RHO GTPASE-ACTIVATING PROTEIN 19"/>
    <property type="match status" value="1"/>
</dbReference>
<feature type="compositionally biased region" description="Polar residues" evidence="2">
    <location>
        <begin position="791"/>
        <end position="801"/>
    </location>
</feature>
<dbReference type="SUPFAM" id="SSF48350">
    <property type="entry name" value="GTPase activation domain, GAP"/>
    <property type="match status" value="1"/>
</dbReference>
<accession>A0AAJ7W256</accession>
<protein>
    <submittedName>
        <fullName evidence="5">Uncharacterized protein LOC107268684 isoform X1</fullName>
    </submittedName>
</protein>
<dbReference type="Pfam" id="PF00620">
    <property type="entry name" value="RhoGAP"/>
    <property type="match status" value="1"/>
</dbReference>
<dbReference type="GO" id="GO:0005096">
    <property type="term" value="F:GTPase activator activity"/>
    <property type="evidence" value="ECO:0007669"/>
    <property type="project" value="UniProtKB-KW"/>
</dbReference>
<dbReference type="GO" id="GO:0005737">
    <property type="term" value="C:cytoplasm"/>
    <property type="evidence" value="ECO:0007669"/>
    <property type="project" value="TreeGrafter"/>
</dbReference>
<evidence type="ECO:0000256" key="1">
    <source>
        <dbReference type="ARBA" id="ARBA00022468"/>
    </source>
</evidence>
<feature type="compositionally biased region" description="Basic and acidic residues" evidence="2">
    <location>
        <begin position="567"/>
        <end position="583"/>
    </location>
</feature>
<dbReference type="AlphaFoldDB" id="A0AAJ7W256"/>
<organism evidence="4 5">
    <name type="scientific">Cephus cinctus</name>
    <name type="common">Wheat stem sawfly</name>
    <dbReference type="NCBI Taxonomy" id="211228"/>
    <lineage>
        <taxon>Eukaryota</taxon>
        <taxon>Metazoa</taxon>
        <taxon>Ecdysozoa</taxon>
        <taxon>Arthropoda</taxon>
        <taxon>Hexapoda</taxon>
        <taxon>Insecta</taxon>
        <taxon>Pterygota</taxon>
        <taxon>Neoptera</taxon>
        <taxon>Endopterygota</taxon>
        <taxon>Hymenoptera</taxon>
        <taxon>Cephoidea</taxon>
        <taxon>Cephidae</taxon>
        <taxon>Cephus</taxon>
    </lineage>
</organism>
<proteinExistence type="predicted"/>
<evidence type="ECO:0000313" key="5">
    <source>
        <dbReference type="RefSeq" id="XP_024941734.1"/>
    </source>
</evidence>
<feature type="region of interest" description="Disordered" evidence="2">
    <location>
        <begin position="652"/>
        <end position="672"/>
    </location>
</feature>
<dbReference type="PROSITE" id="PS50238">
    <property type="entry name" value="RHOGAP"/>
    <property type="match status" value="1"/>
</dbReference>
<sequence>MEDFNDGVDGKLASRLRKVNPEQFHTLVKMHLSFELDLNTEDFESSLDKICAPSCQCVLHTLGNVWREAKNLVCSSSPSVLNTGCNQPFCFCSDCVAEKAKEKKWGLLSFSKKPKSTMNLQKGMEGIALTQEGIIQVKQLIKYLSKEQSIVQEGIFRRTGKLTRQQDLKTALCQGVPLDLEDGRFSVHDCASVLKGFLAELPEPLLTDLHYPAHCQIAELYSLDANANDSRLLRSLQLLLLLLPTENRTLLKHVLILLNKTATFECSNKMNCDTLATLFTPHLMCPRKLSPEALHITSQNLSGLVAFMIRKGMDLFEIPPKLATDIRAYWVEQERKLLSPKKTDLNESTSDATSTAHTVFSFVDHKLTAKANSTQDTQAALAQLYAHIQAMPESAKKRRLVKQFNKENGQGTPRQVKHYRTKSLGDSIKKHIFQKKLLGHKKLIDINIGCNISRSSSEENILSTSLEKSLLPSKTLFSKSDDELSIDNSDTLESENLLQIKHMSNSTGSLDTPALASYKGKKKVMLMSFVNIGEEDEGQIKGNKKESIQRLQKEEAIMSDDTSATTKSEEKISPMDEKCTNNKSRSLHDISRSATVTLSRNLSEPNDLYSQTAFNEIDEKEKELVRQISDTIYPVSRCSNIEVVFTPRNSMPDLKSTRSPTKLDPSLSSTSIHSPPMAKNKFWNLYNAHTSTPSNLLRRSLVTNDYLLTPIADHDKSMSPITQSTTKMSKAMQETMMTPRSRKPVIMVSGSNLCNLATLNNGWSQYGSTTNLRGSNVDLVGRKNCTSILEESQKADSTSSEIIPLDNTDSENKENNISDDKCEDLNFVTSVEDNYGSIMQRSPASITSTFREYLLSRSVLTASPVDLSFTSRTGDFEQSESDLNILNEDRLSDSLLHCLDGNNPGSDTSGIASGSTNSANNSMEKIEDAVLTPRKRGTSLQRNDSKRSVREKTMTSKLKTQALKNKQLSESTINSIKLKETFQETSF</sequence>
<gene>
    <name evidence="5" type="primary">LOC107268684</name>
</gene>
<dbReference type="GO" id="GO:0007165">
    <property type="term" value="P:signal transduction"/>
    <property type="evidence" value="ECO:0007669"/>
    <property type="project" value="InterPro"/>
</dbReference>
<name>A0AAJ7W256_CEPCN</name>
<keyword evidence="4" id="KW-1185">Reference proteome</keyword>
<evidence type="ECO:0000313" key="4">
    <source>
        <dbReference type="Proteomes" id="UP000694920"/>
    </source>
</evidence>
<feature type="region of interest" description="Disordered" evidence="2">
    <location>
        <begin position="791"/>
        <end position="818"/>
    </location>
</feature>
<dbReference type="Proteomes" id="UP000694920">
    <property type="component" value="Unplaced"/>
</dbReference>
<dbReference type="GeneID" id="107268684"/>
<evidence type="ECO:0000256" key="2">
    <source>
        <dbReference type="SAM" id="MobiDB-lite"/>
    </source>
</evidence>
<dbReference type="InterPro" id="IPR008936">
    <property type="entry name" value="Rho_GTPase_activation_prot"/>
</dbReference>
<keyword evidence="1" id="KW-0343">GTPase activation</keyword>
<dbReference type="RefSeq" id="XP_024941734.1">
    <property type="nucleotide sequence ID" value="XM_025085966.1"/>
</dbReference>